<protein>
    <submittedName>
        <fullName evidence="1">Uncharacterized protein</fullName>
    </submittedName>
</protein>
<accession>A0ACB0JT55</accession>
<dbReference type="EMBL" id="CASHSV030000109">
    <property type="protein sequence ID" value="CAJ2648285.1"/>
    <property type="molecule type" value="Genomic_DNA"/>
</dbReference>
<evidence type="ECO:0000313" key="1">
    <source>
        <dbReference type="EMBL" id="CAJ2648285.1"/>
    </source>
</evidence>
<organism evidence="1 2">
    <name type="scientific">Trifolium pratense</name>
    <name type="common">Red clover</name>
    <dbReference type="NCBI Taxonomy" id="57577"/>
    <lineage>
        <taxon>Eukaryota</taxon>
        <taxon>Viridiplantae</taxon>
        <taxon>Streptophyta</taxon>
        <taxon>Embryophyta</taxon>
        <taxon>Tracheophyta</taxon>
        <taxon>Spermatophyta</taxon>
        <taxon>Magnoliopsida</taxon>
        <taxon>eudicotyledons</taxon>
        <taxon>Gunneridae</taxon>
        <taxon>Pentapetalae</taxon>
        <taxon>rosids</taxon>
        <taxon>fabids</taxon>
        <taxon>Fabales</taxon>
        <taxon>Fabaceae</taxon>
        <taxon>Papilionoideae</taxon>
        <taxon>50 kb inversion clade</taxon>
        <taxon>NPAAA clade</taxon>
        <taxon>Hologalegina</taxon>
        <taxon>IRL clade</taxon>
        <taxon>Trifolieae</taxon>
        <taxon>Trifolium</taxon>
    </lineage>
</organism>
<keyword evidence="2" id="KW-1185">Reference proteome</keyword>
<dbReference type="Proteomes" id="UP001177021">
    <property type="component" value="Unassembled WGS sequence"/>
</dbReference>
<proteinExistence type="predicted"/>
<evidence type="ECO:0000313" key="2">
    <source>
        <dbReference type="Proteomes" id="UP001177021"/>
    </source>
</evidence>
<gene>
    <name evidence="1" type="ORF">MILVUS5_LOCUS16661</name>
</gene>
<name>A0ACB0JT55_TRIPR</name>
<sequence length="570" mass="65059">MNIVLLLCVIILADFKAEALSYDYSASIECLAQPQKPLYNGGIIQNPELNDGLKGWTTFGDAKIEHRESLGNKYVVAHSRNQSHDSVSQKIHLQKGLHYSLSAWIQVSEADVLVTTMVKTTKEYKFGGAIYAEPNCWSMLKGGFTADTTEVADLYFQSNTTSAEIWIDNISLQPFTEKEWSSHQEQSIEKARKRKVVVQAVDKQGQPLKNASVNVTMNRLGFPFGSAINKNILTNSAYHYWFAPRFTVTSFEDEMKWYTNEYAPGKENYFEADQMLRYAKKHGIFVRGHNIFWDDPRYQPNWVSSLSPSQLNAAVQRRMNSIVQRYKGQLIGWDVVNENLHFSFFESKLGQDFSTRMYNQVHNIDPGTTLFLNEYNTIEESRDGLSSPSRYIQKIRQIQSSNRQLPLAIGLESHFPSSPPNLPYMRASLDILRSAGFPIWITELDVGSQPNQAGYFEQVLRELHSHPGIRGIVLWTAWKPSGCYRMCLTDNNFRNLPTGDVVDKLLKEWGKTTISAMTNENGFLETSLFHGDYEVEISHPVKKNHTFSHKIQVLSEDESGETRQFIKLSV</sequence>
<reference evidence="1" key="1">
    <citation type="submission" date="2023-10" db="EMBL/GenBank/DDBJ databases">
        <authorList>
            <person name="Rodriguez Cubillos JULIANA M."/>
            <person name="De Vega J."/>
        </authorList>
    </citation>
    <scope>NUCLEOTIDE SEQUENCE</scope>
</reference>
<comment type="caution">
    <text evidence="1">The sequence shown here is derived from an EMBL/GenBank/DDBJ whole genome shotgun (WGS) entry which is preliminary data.</text>
</comment>